<comment type="caution">
    <text evidence="3">The sequence shown here is derived from an EMBL/GenBank/DDBJ whole genome shotgun (WGS) entry which is preliminary data.</text>
</comment>
<dbReference type="EMBL" id="JAWNGG020000064">
    <property type="protein sequence ID" value="KAK9304290.1"/>
    <property type="molecule type" value="Genomic_DNA"/>
</dbReference>
<evidence type="ECO:0000313" key="3">
    <source>
        <dbReference type="EMBL" id="KAK9304290.1"/>
    </source>
</evidence>
<sequence>MSMETVNNEFTRICVMLQSEVKKRRIQGLREIFKLLELEQSEKQILKLWNIVNKYLLRILNDFVEECRDRALEIVKLFIVNLIPDDKYIMYLFPILSKRLGSSEQIETSEEVRLKCVMLLKIIILKYDNLLALYIADLTKILVQTLADNYPLVKKESCDCVSEFAKNLSRYFYTQSQNFVKPILSNFKHQHYKIRIASIKTIGDLIQYGNSKSIEEITTPMAERLFDQNGLVRKAVIEVAGFWLLNLKDRYNWWHKILPLLLTGLHDELEEIRQKATDLWDAIGKLYIEENQNDEKLKNKLDFLTEDHRHYPNLTRPNLGCRTIAQQCFSKLINGISLELGDWIADIRVRSAQLLCVFILNIEEDVIQHIGKLLPPMYRACNDDDNRVVENIERTAEYIGYFVPPKIYCHLIIPTLEDTPSIGHLKVFSAILKGSEHCTLLPLLEDIGKFLQQPHICQSKKGAYQKQILSCCSSIISICKEDCKLISKELFIIIFTVLSMTQENSVNLKAQELLNILANINSFDNVEELYYKYIEQLFSTFSDYKSWSIHDPESQIFCACLVYIKQILAYNMDIILPILKDITTNNADPELRLKLFILLSEYFDRGSVNKIIDPKFSNQFLEDCIFPQLIWSAGRTAEAIRTAAVSCLCSFLNKYEKDFIMKKITNDDEENICSTFDKIIPVLISLADDNSRKNRFYSLQAIYLIMCIRKEFHYLGEVCIHKIYPVLLKRLDDGCDDVRLIALDALTEVWSAIPKDYDLQFNKGHVDILYTTIIIYLDDPEEEFQNIVLGKLKELAKVYPELLHQKLQKCKANFRNQKDIDILIEHCQFILTNK</sequence>
<evidence type="ECO:0000259" key="2">
    <source>
        <dbReference type="Pfam" id="PF25757"/>
    </source>
</evidence>
<dbReference type="Gene3D" id="1.25.10.10">
    <property type="entry name" value="Leucine-rich Repeat Variant"/>
    <property type="match status" value="2"/>
</dbReference>
<evidence type="ECO:0000313" key="4">
    <source>
        <dbReference type="Proteomes" id="UP001432146"/>
    </source>
</evidence>
<dbReference type="PANTHER" id="PTHR16216:SF2">
    <property type="entry name" value="DYNEIN AXONEMAL ASSEMBLY FACTOR 5"/>
    <property type="match status" value="1"/>
</dbReference>
<feature type="domain" description="Dynein axonemal assembly factor 5 TPR repeats" evidence="2">
    <location>
        <begin position="17"/>
        <end position="299"/>
    </location>
</feature>
<dbReference type="GO" id="GO:0045505">
    <property type="term" value="F:dynein intermediate chain binding"/>
    <property type="evidence" value="ECO:0007669"/>
    <property type="project" value="TreeGrafter"/>
</dbReference>
<accession>A0AAW1A2Z5</accession>
<keyword evidence="4" id="KW-1185">Reference proteome</keyword>
<evidence type="ECO:0000259" key="1">
    <source>
        <dbReference type="Pfam" id="PF24573"/>
    </source>
</evidence>
<dbReference type="InterPro" id="IPR052623">
    <property type="entry name" value="DAAF5"/>
</dbReference>
<dbReference type="PANTHER" id="PTHR16216">
    <property type="entry name" value="DYNEIN ASSEMBLY FACTOR 5, AXONEMAL"/>
    <property type="match status" value="1"/>
</dbReference>
<protein>
    <recommendedName>
        <fullName evidence="5">HEAT repeat-containing protein 2</fullName>
    </recommendedName>
</protein>
<dbReference type="GO" id="GO:0036159">
    <property type="term" value="P:inner dynein arm assembly"/>
    <property type="evidence" value="ECO:0007669"/>
    <property type="project" value="TreeGrafter"/>
</dbReference>
<dbReference type="GO" id="GO:0036158">
    <property type="term" value="P:outer dynein arm assembly"/>
    <property type="evidence" value="ECO:0007669"/>
    <property type="project" value="TreeGrafter"/>
</dbReference>
<dbReference type="InterPro" id="IPR056497">
    <property type="entry name" value="HEAT_DAAF5"/>
</dbReference>
<dbReference type="Pfam" id="PF25757">
    <property type="entry name" value="TPR_DNAAF5"/>
    <property type="match status" value="1"/>
</dbReference>
<dbReference type="SUPFAM" id="SSF48371">
    <property type="entry name" value="ARM repeat"/>
    <property type="match status" value="1"/>
</dbReference>
<dbReference type="InterPro" id="IPR016024">
    <property type="entry name" value="ARM-type_fold"/>
</dbReference>
<dbReference type="InterPro" id="IPR011989">
    <property type="entry name" value="ARM-like"/>
</dbReference>
<name>A0AAW1A2Z5_9HYME</name>
<evidence type="ECO:0008006" key="5">
    <source>
        <dbReference type="Google" id="ProtNLM"/>
    </source>
</evidence>
<dbReference type="GO" id="GO:0003341">
    <property type="term" value="P:cilium movement"/>
    <property type="evidence" value="ECO:0007669"/>
    <property type="project" value="TreeGrafter"/>
</dbReference>
<dbReference type="InterPro" id="IPR057978">
    <property type="entry name" value="TPR_DAAF5"/>
</dbReference>
<organism evidence="3 4">
    <name type="scientific">Tetragonisca angustula</name>
    <dbReference type="NCBI Taxonomy" id="166442"/>
    <lineage>
        <taxon>Eukaryota</taxon>
        <taxon>Metazoa</taxon>
        <taxon>Ecdysozoa</taxon>
        <taxon>Arthropoda</taxon>
        <taxon>Hexapoda</taxon>
        <taxon>Insecta</taxon>
        <taxon>Pterygota</taxon>
        <taxon>Neoptera</taxon>
        <taxon>Endopterygota</taxon>
        <taxon>Hymenoptera</taxon>
        <taxon>Apocrita</taxon>
        <taxon>Aculeata</taxon>
        <taxon>Apoidea</taxon>
        <taxon>Anthophila</taxon>
        <taxon>Apidae</taxon>
        <taxon>Tetragonisca</taxon>
    </lineage>
</organism>
<reference evidence="3 4" key="1">
    <citation type="submission" date="2024-05" db="EMBL/GenBank/DDBJ databases">
        <title>The nuclear and mitochondrial genome assemblies of Tetragonisca angustula (Apidae: Meliponini), a tiny yet remarkable pollinator in the Neotropics.</title>
        <authorList>
            <person name="Ferrari R."/>
            <person name="Ricardo P.C."/>
            <person name="Dias F.C."/>
            <person name="Araujo N.S."/>
            <person name="Soares D.O."/>
            <person name="Zhou Q.-S."/>
            <person name="Zhu C.-D."/>
            <person name="Coutinho L."/>
            <person name="Airas M.C."/>
            <person name="Batista T.M."/>
        </authorList>
    </citation>
    <scope>NUCLEOTIDE SEQUENCE [LARGE SCALE GENOMIC DNA]</scope>
    <source>
        <strain evidence="3">ASF017062</strain>
        <tissue evidence="3">Abdomen</tissue>
    </source>
</reference>
<feature type="domain" description="Dynein axonemal assembly factor 5 HEAT-repeat" evidence="1">
    <location>
        <begin position="310"/>
        <end position="500"/>
    </location>
</feature>
<proteinExistence type="predicted"/>
<dbReference type="Pfam" id="PF24573">
    <property type="entry name" value="HEAT_DAAF5"/>
    <property type="match status" value="1"/>
</dbReference>
<dbReference type="AlphaFoldDB" id="A0AAW1A2Z5"/>
<dbReference type="Proteomes" id="UP001432146">
    <property type="component" value="Unassembled WGS sequence"/>
</dbReference>
<dbReference type="GO" id="GO:0005737">
    <property type="term" value="C:cytoplasm"/>
    <property type="evidence" value="ECO:0007669"/>
    <property type="project" value="TreeGrafter"/>
</dbReference>
<gene>
    <name evidence="3" type="ORF">QLX08_004284</name>
</gene>